<proteinExistence type="predicted"/>
<evidence type="ECO:0000313" key="2">
    <source>
        <dbReference type="EMBL" id="KAF2823618.1"/>
    </source>
</evidence>
<evidence type="ECO:0000259" key="1">
    <source>
        <dbReference type="Pfam" id="PF01636"/>
    </source>
</evidence>
<dbReference type="Pfam" id="PF01636">
    <property type="entry name" value="APH"/>
    <property type="match status" value="1"/>
</dbReference>
<name>A0A6A6ZS29_9PLEO</name>
<accession>A0A6A6ZS29</accession>
<organism evidence="2 3">
    <name type="scientific">Ophiobolus disseminans</name>
    <dbReference type="NCBI Taxonomy" id="1469910"/>
    <lineage>
        <taxon>Eukaryota</taxon>
        <taxon>Fungi</taxon>
        <taxon>Dikarya</taxon>
        <taxon>Ascomycota</taxon>
        <taxon>Pezizomycotina</taxon>
        <taxon>Dothideomycetes</taxon>
        <taxon>Pleosporomycetidae</taxon>
        <taxon>Pleosporales</taxon>
        <taxon>Pleosporineae</taxon>
        <taxon>Phaeosphaeriaceae</taxon>
        <taxon>Ophiobolus</taxon>
    </lineage>
</organism>
<keyword evidence="3" id="KW-1185">Reference proteome</keyword>
<sequence>MQSQRNTESIPMAWHHTPGPLETSLEYVYNRQQGANREIVALHPNDVDWLTACRVLKTALAHISLYNIVVEDRVRGLFPICHLDLHFGNLLSDEEYSLTGVIDWSDAQADPIEQLSVCPALNIFPGLNEEKNGPIIEFKTLVVQFVKGIEEEKANEANNRDLTQLSTYMASASAEITCHQYMASPKGSLWAAKRVAKPIYGKHATWEQLKKVYGCMSLL</sequence>
<protein>
    <recommendedName>
        <fullName evidence="1">Aminoglycoside phosphotransferase domain-containing protein</fullName>
    </recommendedName>
</protein>
<feature type="domain" description="Aminoglycoside phosphotransferase" evidence="1">
    <location>
        <begin position="80"/>
        <end position="112"/>
    </location>
</feature>
<gene>
    <name evidence="2" type="ORF">CC86DRAFT_354739</name>
</gene>
<dbReference type="InterPro" id="IPR002575">
    <property type="entry name" value="Aminoglycoside_PTrfase"/>
</dbReference>
<dbReference type="AlphaFoldDB" id="A0A6A6ZS29"/>
<dbReference type="EMBL" id="MU006231">
    <property type="protein sequence ID" value="KAF2823618.1"/>
    <property type="molecule type" value="Genomic_DNA"/>
</dbReference>
<evidence type="ECO:0000313" key="3">
    <source>
        <dbReference type="Proteomes" id="UP000799424"/>
    </source>
</evidence>
<reference evidence="2" key="1">
    <citation type="journal article" date="2020" name="Stud. Mycol.">
        <title>101 Dothideomycetes genomes: a test case for predicting lifestyles and emergence of pathogens.</title>
        <authorList>
            <person name="Haridas S."/>
            <person name="Albert R."/>
            <person name="Binder M."/>
            <person name="Bloem J."/>
            <person name="Labutti K."/>
            <person name="Salamov A."/>
            <person name="Andreopoulos B."/>
            <person name="Baker S."/>
            <person name="Barry K."/>
            <person name="Bills G."/>
            <person name="Bluhm B."/>
            <person name="Cannon C."/>
            <person name="Castanera R."/>
            <person name="Culley D."/>
            <person name="Daum C."/>
            <person name="Ezra D."/>
            <person name="Gonzalez J."/>
            <person name="Henrissat B."/>
            <person name="Kuo A."/>
            <person name="Liang C."/>
            <person name="Lipzen A."/>
            <person name="Lutzoni F."/>
            <person name="Magnuson J."/>
            <person name="Mondo S."/>
            <person name="Nolan M."/>
            <person name="Ohm R."/>
            <person name="Pangilinan J."/>
            <person name="Park H.-J."/>
            <person name="Ramirez L."/>
            <person name="Alfaro M."/>
            <person name="Sun H."/>
            <person name="Tritt A."/>
            <person name="Yoshinaga Y."/>
            <person name="Zwiers L.-H."/>
            <person name="Turgeon B."/>
            <person name="Goodwin S."/>
            <person name="Spatafora J."/>
            <person name="Crous P."/>
            <person name="Grigoriev I."/>
        </authorList>
    </citation>
    <scope>NUCLEOTIDE SEQUENCE</scope>
    <source>
        <strain evidence="2">CBS 113818</strain>
    </source>
</reference>
<dbReference type="InterPro" id="IPR011009">
    <property type="entry name" value="Kinase-like_dom_sf"/>
</dbReference>
<dbReference type="Proteomes" id="UP000799424">
    <property type="component" value="Unassembled WGS sequence"/>
</dbReference>
<dbReference type="SUPFAM" id="SSF56112">
    <property type="entry name" value="Protein kinase-like (PK-like)"/>
    <property type="match status" value="1"/>
</dbReference>
<dbReference type="OrthoDB" id="10003767at2759"/>